<name>A0AAE7VTZ3_9CAUD</name>
<proteinExistence type="predicted"/>
<gene>
    <name evidence="1" type="ORF">bas10_0008</name>
</gene>
<dbReference type="EMBL" id="MZ501077">
    <property type="protein sequence ID" value="QXV80543.1"/>
    <property type="molecule type" value="Genomic_DNA"/>
</dbReference>
<accession>A0AAE7VTZ3</accession>
<organism evidence="1 2">
    <name type="scientific">Escherichia phage IsaakIselin</name>
    <dbReference type="NCBI Taxonomy" id="2851974"/>
    <lineage>
        <taxon>Viruses</taxon>
        <taxon>Duplodnaviria</taxon>
        <taxon>Heunggongvirae</taxon>
        <taxon>Uroviricota</taxon>
        <taxon>Caudoviricetes</taxon>
        <taxon>Drexlerviridae</taxon>
        <taxon>Tempevirinae</taxon>
        <taxon>Henuseptimavirus</taxon>
        <taxon>Henuseptimavirus isaaklselin</taxon>
    </lineage>
</organism>
<evidence type="ECO:0000313" key="2">
    <source>
        <dbReference type="Proteomes" id="UP000828865"/>
    </source>
</evidence>
<sequence length="71" mass="8213">MKASHNQTTSHLRLRLMSIQTTQLIRLEFGLATVKIWQKLIRMEMFSRKALAAFALLTGRRTMEEGLQIPV</sequence>
<dbReference type="Proteomes" id="UP000828865">
    <property type="component" value="Segment"/>
</dbReference>
<protein>
    <submittedName>
        <fullName evidence="1">Uncharacterized protein</fullName>
    </submittedName>
</protein>
<evidence type="ECO:0000313" key="1">
    <source>
        <dbReference type="EMBL" id="QXV80543.1"/>
    </source>
</evidence>
<keyword evidence="2" id="KW-1185">Reference proteome</keyword>
<reference evidence="2" key="1">
    <citation type="journal article" date="2021" name="PLoS Biol.">
        <title>Systematic exploration of Escherichia coli phage-host interactions with the BASEL phage collection.</title>
        <authorList>
            <person name="Maffei E."/>
            <person name="Shaidullina A."/>
            <person name="Burkolter M."/>
            <person name="Heyer Y."/>
            <person name="Estermann F."/>
            <person name="Druelle V."/>
            <person name="Sauer P."/>
            <person name="Willi L."/>
            <person name="Michaelis S."/>
            <person name="Hilbi H."/>
            <person name="Thaler D.S."/>
            <person name="Harms A."/>
        </authorList>
    </citation>
    <scope>NUCLEOTIDE SEQUENCE [LARGE SCALE GENOMIC DNA]</scope>
    <source>
        <strain evidence="2">Bas10</strain>
    </source>
</reference>